<organism evidence="2 3">
    <name type="scientific">Araneus ventricosus</name>
    <name type="common">Orbweaver spider</name>
    <name type="synonym">Epeira ventricosa</name>
    <dbReference type="NCBI Taxonomy" id="182803"/>
    <lineage>
        <taxon>Eukaryota</taxon>
        <taxon>Metazoa</taxon>
        <taxon>Ecdysozoa</taxon>
        <taxon>Arthropoda</taxon>
        <taxon>Chelicerata</taxon>
        <taxon>Arachnida</taxon>
        <taxon>Araneae</taxon>
        <taxon>Araneomorphae</taxon>
        <taxon>Entelegynae</taxon>
        <taxon>Araneoidea</taxon>
        <taxon>Araneidae</taxon>
        <taxon>Araneus</taxon>
    </lineage>
</organism>
<gene>
    <name evidence="2" type="ORF">AVEN_189545_1</name>
</gene>
<dbReference type="EMBL" id="BGPR01015536">
    <property type="protein sequence ID" value="GBN69669.1"/>
    <property type="molecule type" value="Genomic_DNA"/>
</dbReference>
<feature type="compositionally biased region" description="Basic residues" evidence="1">
    <location>
        <begin position="80"/>
        <end position="93"/>
    </location>
</feature>
<dbReference type="Proteomes" id="UP000499080">
    <property type="component" value="Unassembled WGS sequence"/>
</dbReference>
<reference evidence="2 3" key="1">
    <citation type="journal article" date="2019" name="Sci. Rep.">
        <title>Orb-weaving spider Araneus ventricosus genome elucidates the spidroin gene catalogue.</title>
        <authorList>
            <person name="Kono N."/>
            <person name="Nakamura H."/>
            <person name="Ohtoshi R."/>
            <person name="Moran D.A.P."/>
            <person name="Shinohara A."/>
            <person name="Yoshida Y."/>
            <person name="Fujiwara M."/>
            <person name="Mori M."/>
            <person name="Tomita M."/>
            <person name="Arakawa K."/>
        </authorList>
    </citation>
    <scope>NUCLEOTIDE SEQUENCE [LARGE SCALE GENOMIC DNA]</scope>
</reference>
<dbReference type="AlphaFoldDB" id="A0A4Y2R2M7"/>
<name>A0A4Y2R2M7_ARAVE</name>
<evidence type="ECO:0000256" key="1">
    <source>
        <dbReference type="SAM" id="MobiDB-lite"/>
    </source>
</evidence>
<evidence type="ECO:0000313" key="2">
    <source>
        <dbReference type="EMBL" id="GBN69669.1"/>
    </source>
</evidence>
<proteinExistence type="predicted"/>
<accession>A0A4Y2R2M7</accession>
<protein>
    <submittedName>
        <fullName evidence="2">Uncharacterized protein</fullName>
    </submittedName>
</protein>
<evidence type="ECO:0000313" key="3">
    <source>
        <dbReference type="Proteomes" id="UP000499080"/>
    </source>
</evidence>
<keyword evidence="3" id="KW-1185">Reference proteome</keyword>
<comment type="caution">
    <text evidence="2">The sequence shown here is derived from an EMBL/GenBank/DDBJ whole genome shotgun (WGS) entry which is preliminary data.</text>
</comment>
<sequence>MLGHRHVGCADLWRGFFKPATSRRSTRGQSFTGTEESRDHSFGLFSLEFPRALFHANSLPGGQLPLFEMGPTKDPEKSLRKQKCKAHVLKLGH</sequence>
<feature type="region of interest" description="Disordered" evidence="1">
    <location>
        <begin position="66"/>
        <end position="93"/>
    </location>
</feature>